<dbReference type="Proteomes" id="UP000198982">
    <property type="component" value="Unassembled WGS sequence"/>
</dbReference>
<sequence>MTEQTNKQWDGLTITGELRIGVYYAGLRHKRFTLRVGMAGDLVAAQELHPDGPFQLTTLEVYRRQLLSLGDIPTEALTVELLREQLAETDLAIIANADADLEKKLAPPSAATPTGAESSTPLSDTATGSTNSAA</sequence>
<keyword evidence="3" id="KW-1185">Reference proteome</keyword>
<evidence type="ECO:0000313" key="2">
    <source>
        <dbReference type="EMBL" id="SEC24093.1"/>
    </source>
</evidence>
<feature type="region of interest" description="Disordered" evidence="1">
    <location>
        <begin position="104"/>
        <end position="134"/>
    </location>
</feature>
<gene>
    <name evidence="2" type="ORF">SAMN05216178_3945</name>
</gene>
<evidence type="ECO:0000256" key="1">
    <source>
        <dbReference type="SAM" id="MobiDB-lite"/>
    </source>
</evidence>
<evidence type="ECO:0008006" key="4">
    <source>
        <dbReference type="Google" id="ProtNLM"/>
    </source>
</evidence>
<proteinExistence type="predicted"/>
<feature type="compositionally biased region" description="Polar residues" evidence="1">
    <location>
        <begin position="111"/>
        <end position="134"/>
    </location>
</feature>
<reference evidence="3" key="1">
    <citation type="submission" date="2016-10" db="EMBL/GenBank/DDBJ databases">
        <authorList>
            <person name="Varghese N."/>
            <person name="Submissions S."/>
        </authorList>
    </citation>
    <scope>NUCLEOTIDE SEQUENCE [LARGE SCALE GENOMIC DNA]</scope>
    <source>
        <strain evidence="3">DSM 9751</strain>
    </source>
</reference>
<dbReference type="EMBL" id="FNTJ01000001">
    <property type="protein sequence ID" value="SEC24093.1"/>
    <property type="molecule type" value="Genomic_DNA"/>
</dbReference>
<dbReference type="AlphaFoldDB" id="A0A1H4QWS2"/>
<dbReference type="RefSeq" id="WP_092316282.1">
    <property type="nucleotide sequence ID" value="NZ_FNTJ01000001.1"/>
</dbReference>
<organism evidence="2 3">
    <name type="scientific">Pseudomonas saponiphila</name>
    <dbReference type="NCBI Taxonomy" id="556534"/>
    <lineage>
        <taxon>Bacteria</taxon>
        <taxon>Pseudomonadati</taxon>
        <taxon>Pseudomonadota</taxon>
        <taxon>Gammaproteobacteria</taxon>
        <taxon>Pseudomonadales</taxon>
        <taxon>Pseudomonadaceae</taxon>
        <taxon>Pseudomonas</taxon>
    </lineage>
</organism>
<evidence type="ECO:0000313" key="3">
    <source>
        <dbReference type="Proteomes" id="UP000198982"/>
    </source>
</evidence>
<protein>
    <recommendedName>
        <fullName evidence="4">Mu-like prophage FluMu protein gp41</fullName>
    </recommendedName>
</protein>
<accession>A0A1H4QWS2</accession>
<name>A0A1H4QWS2_9PSED</name>